<keyword evidence="15" id="KW-1185">Reference proteome</keyword>
<reference evidence="16" key="1">
    <citation type="submission" date="2022-11" db="UniProtKB">
        <authorList>
            <consortium name="WormBaseParasite"/>
        </authorList>
    </citation>
    <scope>IDENTIFICATION</scope>
</reference>
<keyword evidence="5 12" id="KW-0863">Zinc-finger</keyword>
<dbReference type="SUPFAM" id="SSF57667">
    <property type="entry name" value="beta-beta-alpha zinc fingers"/>
    <property type="match status" value="3"/>
</dbReference>
<dbReference type="Gene3D" id="3.30.160.60">
    <property type="entry name" value="Classic Zinc Finger"/>
    <property type="match status" value="3"/>
</dbReference>
<evidence type="ECO:0000256" key="13">
    <source>
        <dbReference type="SAM" id="MobiDB-lite"/>
    </source>
</evidence>
<evidence type="ECO:0000256" key="4">
    <source>
        <dbReference type="ARBA" id="ARBA00022737"/>
    </source>
</evidence>
<evidence type="ECO:0000256" key="1">
    <source>
        <dbReference type="ARBA" id="ARBA00004123"/>
    </source>
</evidence>
<feature type="compositionally biased region" description="Polar residues" evidence="13">
    <location>
        <begin position="87"/>
        <end position="99"/>
    </location>
</feature>
<dbReference type="GO" id="GO:0005634">
    <property type="term" value="C:nucleus"/>
    <property type="evidence" value="ECO:0007669"/>
    <property type="project" value="UniProtKB-SubCell"/>
</dbReference>
<evidence type="ECO:0000256" key="8">
    <source>
        <dbReference type="ARBA" id="ARBA00023125"/>
    </source>
</evidence>
<comment type="subcellular location">
    <subcellularLocation>
        <location evidence="1">Nucleus</location>
    </subcellularLocation>
</comment>
<evidence type="ECO:0000256" key="6">
    <source>
        <dbReference type="ARBA" id="ARBA00022833"/>
    </source>
</evidence>
<dbReference type="PANTHER" id="PTHR24388">
    <property type="entry name" value="ZINC FINGER PROTEIN"/>
    <property type="match status" value="1"/>
</dbReference>
<dbReference type="InterPro" id="IPR013087">
    <property type="entry name" value="Znf_C2H2_type"/>
</dbReference>
<dbReference type="GO" id="GO:0000981">
    <property type="term" value="F:DNA-binding transcription factor activity, RNA polymerase II-specific"/>
    <property type="evidence" value="ECO:0007669"/>
    <property type="project" value="TreeGrafter"/>
</dbReference>
<evidence type="ECO:0000256" key="2">
    <source>
        <dbReference type="ARBA" id="ARBA00006991"/>
    </source>
</evidence>
<feature type="domain" description="C2H2-type" evidence="14">
    <location>
        <begin position="187"/>
        <end position="206"/>
    </location>
</feature>
<keyword evidence="10" id="KW-0539">Nucleus</keyword>
<feature type="domain" description="C2H2-type" evidence="14">
    <location>
        <begin position="159"/>
        <end position="186"/>
    </location>
</feature>
<dbReference type="PROSITE" id="PS00028">
    <property type="entry name" value="ZINC_FINGER_C2H2_1"/>
    <property type="match status" value="3"/>
</dbReference>
<feature type="domain" description="C2H2-type" evidence="14">
    <location>
        <begin position="105"/>
        <end position="134"/>
    </location>
</feature>
<evidence type="ECO:0000256" key="10">
    <source>
        <dbReference type="ARBA" id="ARBA00023242"/>
    </source>
</evidence>
<evidence type="ECO:0000313" key="15">
    <source>
        <dbReference type="Proteomes" id="UP000887566"/>
    </source>
</evidence>
<protein>
    <submittedName>
        <fullName evidence="16">C2H2-type domain-containing protein</fullName>
    </submittedName>
</protein>
<accession>A0A914WY13</accession>
<comment type="similarity">
    <text evidence="11">Belongs to the snail C2H2-type zinc-finger protein family.</text>
</comment>
<evidence type="ECO:0000256" key="9">
    <source>
        <dbReference type="ARBA" id="ARBA00023163"/>
    </source>
</evidence>
<dbReference type="WBParaSite" id="PSAMB.scaffold5698size11064.g27153.t1">
    <property type="protein sequence ID" value="PSAMB.scaffold5698size11064.g27153.t1"/>
    <property type="gene ID" value="PSAMB.scaffold5698size11064.g27153"/>
</dbReference>
<keyword evidence="3" id="KW-0479">Metal-binding</keyword>
<dbReference type="PROSITE" id="PS50157">
    <property type="entry name" value="ZINC_FINGER_C2H2_2"/>
    <property type="match status" value="4"/>
</dbReference>
<keyword evidence="7" id="KW-0805">Transcription regulation</keyword>
<keyword evidence="4" id="KW-0677">Repeat</keyword>
<comment type="similarity">
    <text evidence="2">Belongs to the krueppel C2H2-type zinc-finger protein family.</text>
</comment>
<dbReference type="GO" id="GO:2000177">
    <property type="term" value="P:regulation of neural precursor cell proliferation"/>
    <property type="evidence" value="ECO:0007669"/>
    <property type="project" value="UniProtKB-ARBA"/>
</dbReference>
<dbReference type="PANTHER" id="PTHR24388:SF100">
    <property type="entry name" value="ZINC FINGER PROTEIN 423"/>
    <property type="match status" value="1"/>
</dbReference>
<dbReference type="Pfam" id="PF00096">
    <property type="entry name" value="zf-C2H2"/>
    <property type="match status" value="3"/>
</dbReference>
<dbReference type="Proteomes" id="UP000887566">
    <property type="component" value="Unplaced"/>
</dbReference>
<proteinExistence type="inferred from homology"/>
<organism evidence="15 16">
    <name type="scientific">Plectus sambesii</name>
    <dbReference type="NCBI Taxonomy" id="2011161"/>
    <lineage>
        <taxon>Eukaryota</taxon>
        <taxon>Metazoa</taxon>
        <taxon>Ecdysozoa</taxon>
        <taxon>Nematoda</taxon>
        <taxon>Chromadorea</taxon>
        <taxon>Plectida</taxon>
        <taxon>Plectina</taxon>
        <taxon>Plectoidea</taxon>
        <taxon>Plectidae</taxon>
        <taxon>Plectus</taxon>
    </lineage>
</organism>
<evidence type="ECO:0000256" key="5">
    <source>
        <dbReference type="ARBA" id="ARBA00022771"/>
    </source>
</evidence>
<dbReference type="FunFam" id="3.30.160.60:FF:000207">
    <property type="entry name" value="zinc finger protein SNAI2"/>
    <property type="match status" value="1"/>
</dbReference>
<dbReference type="InterPro" id="IPR036236">
    <property type="entry name" value="Znf_C2H2_sf"/>
</dbReference>
<dbReference type="GO" id="GO:0000978">
    <property type="term" value="F:RNA polymerase II cis-regulatory region sequence-specific DNA binding"/>
    <property type="evidence" value="ECO:0007669"/>
    <property type="project" value="TreeGrafter"/>
</dbReference>
<dbReference type="SMART" id="SM00355">
    <property type="entry name" value="ZnF_C2H2"/>
    <property type="match status" value="4"/>
</dbReference>
<dbReference type="InterPro" id="IPR050527">
    <property type="entry name" value="Snail/Krueppel_Znf"/>
</dbReference>
<dbReference type="GO" id="GO:0055059">
    <property type="term" value="P:asymmetric neuroblast division"/>
    <property type="evidence" value="ECO:0007669"/>
    <property type="project" value="UniProtKB-ARBA"/>
</dbReference>
<evidence type="ECO:0000259" key="14">
    <source>
        <dbReference type="PROSITE" id="PS50157"/>
    </source>
</evidence>
<dbReference type="AlphaFoldDB" id="A0A914WY13"/>
<feature type="region of interest" description="Disordered" evidence="13">
    <location>
        <begin position="68"/>
        <end position="99"/>
    </location>
</feature>
<sequence>MMLFGMKAEEMEKSNGLEGCKASAVAAPKAIRPSFPPLFLPPGFFWPPHSAFPLFVPSMRPPSMWLPRPLHMGPSSQAPDDDHHLSKPSNPKTKQTSPSVGRHLFDCNHCHKTYDTTAAFHQHLRTHTHGCECPVCGKTFSRHWLLQGHIRTHTGEKPFKCPICAKSFADKSNLRAHIQIHSGVKPFKCRRCGKSFALKSYLSKHEESACFKPGAAIPLAGFQL</sequence>
<evidence type="ECO:0000256" key="7">
    <source>
        <dbReference type="ARBA" id="ARBA00023015"/>
    </source>
</evidence>
<feature type="domain" description="C2H2-type" evidence="14">
    <location>
        <begin position="131"/>
        <end position="158"/>
    </location>
</feature>
<evidence type="ECO:0000256" key="12">
    <source>
        <dbReference type="PROSITE-ProRule" id="PRU00042"/>
    </source>
</evidence>
<dbReference type="FunFam" id="3.30.160.60:FF:000043">
    <property type="entry name" value="Scratch family zinc finger 2"/>
    <property type="match status" value="1"/>
</dbReference>
<keyword evidence="8" id="KW-0238">DNA-binding</keyword>
<keyword evidence="6" id="KW-0862">Zinc</keyword>
<dbReference type="FunFam" id="3.30.160.60:FF:001480">
    <property type="entry name" value="Si:cabz01071911.3"/>
    <property type="match status" value="1"/>
</dbReference>
<name>A0A914WY13_9BILA</name>
<keyword evidence="9" id="KW-0804">Transcription</keyword>
<evidence type="ECO:0000256" key="11">
    <source>
        <dbReference type="ARBA" id="ARBA00037948"/>
    </source>
</evidence>
<evidence type="ECO:0000256" key="3">
    <source>
        <dbReference type="ARBA" id="ARBA00022723"/>
    </source>
</evidence>
<evidence type="ECO:0000313" key="16">
    <source>
        <dbReference type="WBParaSite" id="PSAMB.scaffold5698size11064.g27153.t1"/>
    </source>
</evidence>
<dbReference type="GO" id="GO:0008270">
    <property type="term" value="F:zinc ion binding"/>
    <property type="evidence" value="ECO:0007669"/>
    <property type="project" value="UniProtKB-KW"/>
</dbReference>